<evidence type="ECO:0000313" key="3">
    <source>
        <dbReference type="EMBL" id="KAK5092242.1"/>
    </source>
</evidence>
<feature type="compositionally biased region" description="Polar residues" evidence="1">
    <location>
        <begin position="24"/>
        <end position="37"/>
    </location>
</feature>
<dbReference type="PANTHER" id="PTHR23092:SF50">
    <property type="entry name" value="MTF2-LIKE C-TERMINAL DOMAIN-CONTAINING PROTEIN"/>
    <property type="match status" value="1"/>
</dbReference>
<comment type="caution">
    <text evidence="3">The sequence shown here is derived from an EMBL/GenBank/DDBJ whole genome shotgun (WGS) entry which is preliminary data.</text>
</comment>
<protein>
    <recommendedName>
        <fullName evidence="2">Poly(A) RNA polymerase mitochondrial-like central palm domain-containing protein</fullName>
    </recommendedName>
</protein>
<dbReference type="Gene3D" id="1.10.1410.10">
    <property type="match status" value="1"/>
</dbReference>
<accession>A0ABR0K994</accession>
<dbReference type="InterPro" id="IPR054708">
    <property type="entry name" value="MTPAP-like_central"/>
</dbReference>
<dbReference type="InterPro" id="IPR045862">
    <property type="entry name" value="Trf4-like"/>
</dbReference>
<feature type="region of interest" description="Disordered" evidence="1">
    <location>
        <begin position="20"/>
        <end position="48"/>
    </location>
</feature>
<dbReference type="Pfam" id="PF22600">
    <property type="entry name" value="MTPAP-like_central"/>
    <property type="match status" value="1"/>
</dbReference>
<dbReference type="EMBL" id="JAVRRG010000061">
    <property type="protein sequence ID" value="KAK5092242.1"/>
    <property type="molecule type" value="Genomic_DNA"/>
</dbReference>
<name>A0ABR0K994_9EURO</name>
<dbReference type="PANTHER" id="PTHR23092">
    <property type="entry name" value="POLY(A) RNA POLYMERASE"/>
    <property type="match status" value="1"/>
</dbReference>
<evidence type="ECO:0000313" key="4">
    <source>
        <dbReference type="Proteomes" id="UP001345013"/>
    </source>
</evidence>
<dbReference type="Gene3D" id="3.30.460.10">
    <property type="entry name" value="Beta Polymerase, domain 2"/>
    <property type="match status" value="1"/>
</dbReference>
<evidence type="ECO:0000256" key="1">
    <source>
        <dbReference type="SAM" id="MobiDB-lite"/>
    </source>
</evidence>
<dbReference type="InterPro" id="IPR043519">
    <property type="entry name" value="NT_sf"/>
</dbReference>
<reference evidence="3 4" key="1">
    <citation type="submission" date="2023-08" db="EMBL/GenBank/DDBJ databases">
        <title>Black Yeasts Isolated from many extreme environments.</title>
        <authorList>
            <person name="Coleine C."/>
            <person name="Stajich J.E."/>
            <person name="Selbmann L."/>
        </authorList>
    </citation>
    <scope>NUCLEOTIDE SEQUENCE [LARGE SCALE GENOMIC DNA]</scope>
    <source>
        <strain evidence="3 4">CCFEE 5885</strain>
    </source>
</reference>
<gene>
    <name evidence="3" type="ORF">LTR24_005379</name>
</gene>
<proteinExistence type="predicted"/>
<keyword evidence="4" id="KW-1185">Reference proteome</keyword>
<dbReference type="Proteomes" id="UP001345013">
    <property type="component" value="Unassembled WGS sequence"/>
</dbReference>
<feature type="domain" description="Poly(A) RNA polymerase mitochondrial-like central palm" evidence="2">
    <location>
        <begin position="187"/>
        <end position="312"/>
    </location>
</feature>
<organism evidence="3 4">
    <name type="scientific">Lithohypha guttulata</name>
    <dbReference type="NCBI Taxonomy" id="1690604"/>
    <lineage>
        <taxon>Eukaryota</taxon>
        <taxon>Fungi</taxon>
        <taxon>Dikarya</taxon>
        <taxon>Ascomycota</taxon>
        <taxon>Pezizomycotina</taxon>
        <taxon>Eurotiomycetes</taxon>
        <taxon>Chaetothyriomycetidae</taxon>
        <taxon>Chaetothyriales</taxon>
        <taxon>Trichomeriaceae</taxon>
        <taxon>Lithohypha</taxon>
    </lineage>
</organism>
<dbReference type="SUPFAM" id="SSF81631">
    <property type="entry name" value="PAP/OAS1 substrate-binding domain"/>
    <property type="match status" value="1"/>
</dbReference>
<sequence length="558" mass="62408">MRGGQRWSAPAVRSVWPPMLTPDSLRTQRPNNLSRWASSVPKPVRGRSNHVRSVQSRELIKRIRPQSLQHDQGLHEDQQIIIPDSLAETLRAHRKANKEAVLIRKRNTVGGNHVPVPPRQIENEALHLDLDRDEKQDYGKRPEYEGKSRGLSLDWDIIGDVARYLGDPWMRSLDDQGISRESAVERLSKEIRAADAFFTPTAKEVAAAKRAVKDIESFVTTGDEGIGLDLIGSRASGLAMPLSDLDLNLLLHERPERSNENASLEALRALHKRMRFGKLKNQHPAIQTIYFAAKARVPIIVGLHGPTGLEFQIQSASTGYGSLETARCMAAEYPTLTALFKVIKQMLKMRSLADGSQGGLTSYPLLIMIAVSLKQNAAQTDPYDVGSHLLHFLELYSKLDFYSTGITHAPSRHLGTSPKDATAASFFADEQTALSTIALVTQDPVGAVPMLFDPRHKLRLIHGRQDNFMMTLHDPANPYNDLGRSAYLIKHIQATFLNVYSELKECMSSWDRQIRAEGQAPAKPPSLLRPLVHGDYSMYNLERKRLISWLGEQKTISP</sequence>
<evidence type="ECO:0000259" key="2">
    <source>
        <dbReference type="Pfam" id="PF22600"/>
    </source>
</evidence>
<dbReference type="SUPFAM" id="SSF81301">
    <property type="entry name" value="Nucleotidyltransferase"/>
    <property type="match status" value="1"/>
</dbReference>